<evidence type="ECO:0000256" key="2">
    <source>
        <dbReference type="ARBA" id="ARBA00004308"/>
    </source>
</evidence>
<dbReference type="Gene3D" id="3.90.1480.20">
    <property type="entry name" value="Glycosyl transferase family 29"/>
    <property type="match status" value="1"/>
</dbReference>
<evidence type="ECO:0000256" key="6">
    <source>
        <dbReference type="ARBA" id="ARBA00022989"/>
    </source>
</evidence>
<dbReference type="InterPro" id="IPR038578">
    <property type="entry name" value="GT29-like_sf"/>
</dbReference>
<evidence type="ECO:0000256" key="4">
    <source>
        <dbReference type="ARBA" id="ARBA00022679"/>
    </source>
</evidence>
<dbReference type="PANTHER" id="PTHR11987">
    <property type="entry name" value="ALPHA-2,8-SIALYLTRANSFERASE"/>
    <property type="match status" value="1"/>
</dbReference>
<name>A0ABV7I1J8_9HYPH</name>
<dbReference type="Pfam" id="PF00777">
    <property type="entry name" value="Glyco_transf_29"/>
    <property type="match status" value="1"/>
</dbReference>
<proteinExistence type="predicted"/>
<evidence type="ECO:0000313" key="10">
    <source>
        <dbReference type="Proteomes" id="UP001595647"/>
    </source>
</evidence>
<dbReference type="InterPro" id="IPR050943">
    <property type="entry name" value="Glycosyltr_29_Sialyltrsf"/>
</dbReference>
<evidence type="ECO:0000256" key="3">
    <source>
        <dbReference type="ARBA" id="ARBA00022676"/>
    </source>
</evidence>
<evidence type="ECO:0000256" key="8">
    <source>
        <dbReference type="ARBA" id="ARBA00023180"/>
    </source>
</evidence>
<dbReference type="InterPro" id="IPR001675">
    <property type="entry name" value="Glyco_trans_29"/>
</dbReference>
<keyword evidence="6" id="KW-1133">Transmembrane helix</keyword>
<dbReference type="GO" id="GO:0016757">
    <property type="term" value="F:glycosyltransferase activity"/>
    <property type="evidence" value="ECO:0007669"/>
    <property type="project" value="UniProtKB-KW"/>
</dbReference>
<keyword evidence="4 9" id="KW-0808">Transferase</keyword>
<dbReference type="PANTHER" id="PTHR11987:SF53">
    <property type="entry name" value="ALPHA-2,8-SIALYLTRANSFERASE 8F-LIKE"/>
    <property type="match status" value="1"/>
</dbReference>
<evidence type="ECO:0000313" key="9">
    <source>
        <dbReference type="EMBL" id="MFC3164564.1"/>
    </source>
</evidence>
<reference evidence="10" key="1">
    <citation type="journal article" date="2019" name="Int. J. Syst. Evol. Microbiol.">
        <title>The Global Catalogue of Microorganisms (GCM) 10K type strain sequencing project: providing services to taxonomists for standard genome sequencing and annotation.</title>
        <authorList>
            <consortium name="The Broad Institute Genomics Platform"/>
            <consortium name="The Broad Institute Genome Sequencing Center for Infectious Disease"/>
            <person name="Wu L."/>
            <person name="Ma J."/>
        </authorList>
    </citation>
    <scope>NUCLEOTIDE SEQUENCE [LARGE SCALE GENOMIC DNA]</scope>
    <source>
        <strain evidence="10">KCTC 52231</strain>
    </source>
</reference>
<sequence length="214" mass="24263">MRKIEKKYLRVVGALRRFLGLQYRSPLGEKDVFELVRDRRVALVGNSRALSGTAFGAEIDDHDLVVRFNSAPIPSAVSHGARTDIIATSIELEKSIMAERGASHLFWMSPPRNALQRWIVRWPSFFLYPRESHKVLCAQVGNRPTTGLMVIELLSRSPCRSVDLYGFDFYRSGSLSGGQTKATSPHDYDTEEEFVSRLMLSDKRFTLRRPGLDT</sequence>
<evidence type="ECO:0000256" key="1">
    <source>
        <dbReference type="ARBA" id="ARBA00004167"/>
    </source>
</evidence>
<evidence type="ECO:0000256" key="7">
    <source>
        <dbReference type="ARBA" id="ARBA00023136"/>
    </source>
</evidence>
<dbReference type="EC" id="2.4.-.-" evidence="9"/>
<comment type="caution">
    <text evidence="9">The sequence shown here is derived from an EMBL/GenBank/DDBJ whole genome shotgun (WGS) entry which is preliminary data.</text>
</comment>
<comment type="subcellular location">
    <subcellularLocation>
        <location evidence="2">Endomembrane system</location>
    </subcellularLocation>
    <subcellularLocation>
        <location evidence="1">Membrane</location>
        <topology evidence="1">Single-pass membrane protein</topology>
    </subcellularLocation>
</comment>
<keyword evidence="10" id="KW-1185">Reference proteome</keyword>
<accession>A0ABV7I1J8</accession>
<gene>
    <name evidence="9" type="ORF">ACFOHV_14895</name>
</gene>
<dbReference type="Proteomes" id="UP001595647">
    <property type="component" value="Unassembled WGS sequence"/>
</dbReference>
<keyword evidence="5" id="KW-0812">Transmembrane</keyword>
<organism evidence="9 10">
    <name type="scientific">Ciceribacter thiooxidans</name>
    <dbReference type="NCBI Taxonomy" id="1969821"/>
    <lineage>
        <taxon>Bacteria</taxon>
        <taxon>Pseudomonadati</taxon>
        <taxon>Pseudomonadota</taxon>
        <taxon>Alphaproteobacteria</taxon>
        <taxon>Hyphomicrobiales</taxon>
        <taxon>Rhizobiaceae</taxon>
        <taxon>Ciceribacter</taxon>
    </lineage>
</organism>
<keyword evidence="7" id="KW-0472">Membrane</keyword>
<dbReference type="RefSeq" id="WP_182306783.1">
    <property type="nucleotide sequence ID" value="NZ_CP059896.1"/>
</dbReference>
<keyword evidence="3 9" id="KW-0328">Glycosyltransferase</keyword>
<dbReference type="EMBL" id="JBHRTG010000019">
    <property type="protein sequence ID" value="MFC3164564.1"/>
    <property type="molecule type" value="Genomic_DNA"/>
</dbReference>
<keyword evidence="8" id="KW-0325">Glycoprotein</keyword>
<protein>
    <submittedName>
        <fullName evidence="9">Glycosyltransferase family 29 protein</fullName>
        <ecNumber evidence="9">2.4.-.-</ecNumber>
    </submittedName>
</protein>
<evidence type="ECO:0000256" key="5">
    <source>
        <dbReference type="ARBA" id="ARBA00022692"/>
    </source>
</evidence>